<dbReference type="RefSeq" id="WP_006117881.1">
    <property type="nucleotide sequence ID" value="NZ_CP050855.1"/>
</dbReference>
<dbReference type="SUPFAM" id="SSF143120">
    <property type="entry name" value="YefM-like"/>
    <property type="match status" value="1"/>
</dbReference>
<protein>
    <recommendedName>
        <fullName evidence="2">Antitoxin</fullName>
    </recommendedName>
</protein>
<evidence type="ECO:0000256" key="1">
    <source>
        <dbReference type="ARBA" id="ARBA00009981"/>
    </source>
</evidence>
<reference evidence="3 4" key="1">
    <citation type="journal article" date="2014" name="Genome Announc.">
        <title>Whole-Genome Sequence of Serratia symbiotica Strain CWBI-2.3T, a Free-Living Symbiont of the Black Bean Aphid Aphis fabae.</title>
        <authorList>
            <person name="Foray V."/>
            <person name="Grigorescu A.S."/>
            <person name="Sabri A."/>
            <person name="Haubruge E."/>
            <person name="Lognay G."/>
            <person name="Francis F."/>
            <person name="Fauconnier M.L."/>
            <person name="Hance T."/>
            <person name="Thonart P."/>
        </authorList>
    </citation>
    <scope>NUCLEOTIDE SEQUENCE [LARGE SCALE GENOMIC DNA]</scope>
    <source>
        <strain evidence="3">CWBI-2.3</strain>
    </source>
</reference>
<dbReference type="AlphaFoldDB" id="A0A068Z6U5"/>
<comment type="similarity">
    <text evidence="1 2">Belongs to the phD/YefM antitoxin family.</text>
</comment>
<dbReference type="InterPro" id="IPR006442">
    <property type="entry name" value="Antitoxin_Phd/YefM"/>
</dbReference>
<dbReference type="Gene3D" id="3.40.1620.10">
    <property type="entry name" value="YefM-like domain"/>
    <property type="match status" value="1"/>
</dbReference>
<comment type="function">
    <text evidence="2">Antitoxin component of a type II toxin-antitoxin (TA) system.</text>
</comment>
<dbReference type="InterPro" id="IPR051405">
    <property type="entry name" value="phD/YefM_antitoxin"/>
</dbReference>
<gene>
    <name evidence="3" type="ORF">SYMBAF_00305</name>
</gene>
<dbReference type="PANTHER" id="PTHR33713:SF6">
    <property type="entry name" value="ANTITOXIN YEFM"/>
    <property type="match status" value="1"/>
</dbReference>
<evidence type="ECO:0000313" key="3">
    <source>
        <dbReference type="EMBL" id="QLH61686.1"/>
    </source>
</evidence>
<dbReference type="STRING" id="138074.SYMBAF_160348"/>
<proteinExistence type="inferred from homology"/>
<evidence type="ECO:0000256" key="2">
    <source>
        <dbReference type="RuleBase" id="RU362080"/>
    </source>
</evidence>
<dbReference type="PANTHER" id="PTHR33713">
    <property type="entry name" value="ANTITOXIN YAFN-RELATED"/>
    <property type="match status" value="1"/>
</dbReference>
<name>A0A068Z6U5_9GAMM</name>
<dbReference type="Proteomes" id="UP000042738">
    <property type="component" value="Chromosome"/>
</dbReference>
<dbReference type="InterPro" id="IPR036165">
    <property type="entry name" value="YefM-like_sf"/>
</dbReference>
<dbReference type="EMBL" id="CP050855">
    <property type="protein sequence ID" value="QLH61686.1"/>
    <property type="molecule type" value="Genomic_DNA"/>
</dbReference>
<dbReference type="NCBIfam" id="TIGR01552">
    <property type="entry name" value="phd_fam"/>
    <property type="match status" value="1"/>
</dbReference>
<organism evidence="3 4">
    <name type="scientific">Serratia symbiotica</name>
    <dbReference type="NCBI Taxonomy" id="138074"/>
    <lineage>
        <taxon>Bacteria</taxon>
        <taxon>Pseudomonadati</taxon>
        <taxon>Pseudomonadota</taxon>
        <taxon>Gammaproteobacteria</taxon>
        <taxon>Enterobacterales</taxon>
        <taxon>Yersiniaceae</taxon>
        <taxon>Serratia</taxon>
    </lineage>
</organism>
<sequence>MRTYTTSQARQNIAEVMEAATAGEPVEITRRDGSAAVLISRDDFNAWQEAKLDAEFAEIMGRHGRTIKALADR</sequence>
<evidence type="ECO:0000313" key="4">
    <source>
        <dbReference type="Proteomes" id="UP000042738"/>
    </source>
</evidence>
<dbReference type="GeneID" id="93734970"/>
<dbReference type="Pfam" id="PF02604">
    <property type="entry name" value="PhdYeFM_antitox"/>
    <property type="match status" value="1"/>
</dbReference>
<accession>A0A068Z6U5</accession>